<evidence type="ECO:0000256" key="1">
    <source>
        <dbReference type="ARBA" id="ARBA00009981"/>
    </source>
</evidence>
<dbReference type="InterPro" id="IPR051416">
    <property type="entry name" value="phD-YefM_TA_antitoxins"/>
</dbReference>
<gene>
    <name evidence="2" type="ORF">MNBD_CHLOROFLEXI01-5200</name>
</gene>
<proteinExistence type="inferred from homology"/>
<dbReference type="InterPro" id="IPR036165">
    <property type="entry name" value="YefM-like_sf"/>
</dbReference>
<name>A0A3B0UIG6_9ZZZZ</name>
<reference evidence="2" key="1">
    <citation type="submission" date="2018-06" db="EMBL/GenBank/DDBJ databases">
        <authorList>
            <person name="Zhirakovskaya E."/>
        </authorList>
    </citation>
    <scope>NUCLEOTIDE SEQUENCE</scope>
</reference>
<organism evidence="2">
    <name type="scientific">hydrothermal vent metagenome</name>
    <dbReference type="NCBI Taxonomy" id="652676"/>
    <lineage>
        <taxon>unclassified sequences</taxon>
        <taxon>metagenomes</taxon>
        <taxon>ecological metagenomes</taxon>
    </lineage>
</organism>
<dbReference type="EMBL" id="UOEU01000093">
    <property type="protein sequence ID" value="VAW30835.1"/>
    <property type="molecule type" value="Genomic_DNA"/>
</dbReference>
<dbReference type="Gene3D" id="3.40.1620.10">
    <property type="entry name" value="YefM-like domain"/>
    <property type="match status" value="1"/>
</dbReference>
<dbReference type="SUPFAM" id="SSF143120">
    <property type="entry name" value="YefM-like"/>
    <property type="match status" value="1"/>
</dbReference>
<comment type="similarity">
    <text evidence="1">Belongs to the phD/YefM antitoxin family.</text>
</comment>
<accession>A0A3B0UIG6</accession>
<dbReference type="Pfam" id="PF02604">
    <property type="entry name" value="PhdYeFM_antitox"/>
    <property type="match status" value="1"/>
</dbReference>
<evidence type="ECO:0000313" key="2">
    <source>
        <dbReference type="EMBL" id="VAW30835.1"/>
    </source>
</evidence>
<dbReference type="NCBIfam" id="TIGR01552">
    <property type="entry name" value="phd_fam"/>
    <property type="match status" value="1"/>
</dbReference>
<protein>
    <submittedName>
        <fullName evidence="2">Prevent host death protein, Phd antitoxin</fullName>
    </submittedName>
</protein>
<dbReference type="PANTHER" id="PTHR35377">
    <property type="entry name" value="ANTITOXIN VAPB49-RELATED-RELATED"/>
    <property type="match status" value="1"/>
</dbReference>
<dbReference type="InterPro" id="IPR006442">
    <property type="entry name" value="Antitoxin_Phd/YefM"/>
</dbReference>
<dbReference type="AlphaFoldDB" id="A0A3B0UIG6"/>
<sequence length="72" mass="7859">MTVYNVHEAKTHLSKLLTRVMSGEQIIIAKAGKPVAILSPFAETPTRRVPGNNAGKVVIKSNFDDPLPEFDV</sequence>